<dbReference type="Proteomes" id="UP000199705">
    <property type="component" value="Unassembled WGS sequence"/>
</dbReference>
<dbReference type="STRING" id="551996.SAMN05192573_110110"/>
<name>A0A1G8D390_9SPHI</name>
<evidence type="ECO:0000313" key="2">
    <source>
        <dbReference type="Proteomes" id="UP000199705"/>
    </source>
</evidence>
<proteinExistence type="predicted"/>
<dbReference type="EMBL" id="FNCG01000010">
    <property type="protein sequence ID" value="SDH52141.1"/>
    <property type="molecule type" value="Genomic_DNA"/>
</dbReference>
<evidence type="ECO:0000313" key="1">
    <source>
        <dbReference type="EMBL" id="SDH52141.1"/>
    </source>
</evidence>
<accession>A0A1G8D390</accession>
<protein>
    <submittedName>
        <fullName evidence="1">Uncharacterized protein</fullName>
    </submittedName>
</protein>
<dbReference type="AlphaFoldDB" id="A0A1G8D390"/>
<gene>
    <name evidence="1" type="ORF">SAMN05192573_110110</name>
</gene>
<keyword evidence="2" id="KW-1185">Reference proteome</keyword>
<dbReference type="RefSeq" id="WP_091170663.1">
    <property type="nucleotide sequence ID" value="NZ_FNCG01000010.1"/>
</dbReference>
<sequence length="191" mass="21854">MDDEGKLKVRARTIVEAEVFLEDLLNDTLINNSYGSFKDYDLSSPIVHVGFSFDGVKMERALIKIGINALIHYFPQVKGHRALTPYINYVLLGTDGFRGGIEKKDQIINTVPDTHTVFFSSWQGNLRIRISLFGGSFVFAFWVEQLPLVGYSEYYRLIIDYRLRQHVFQDTAAFLNSFPIKSDKEKTVSNS</sequence>
<reference evidence="2" key="1">
    <citation type="submission" date="2016-10" db="EMBL/GenBank/DDBJ databases">
        <authorList>
            <person name="Varghese N."/>
            <person name="Submissions S."/>
        </authorList>
    </citation>
    <scope>NUCLEOTIDE SEQUENCE [LARGE SCALE GENOMIC DNA]</scope>
    <source>
        <strain evidence="2">Gh-67</strain>
    </source>
</reference>
<organism evidence="1 2">
    <name type="scientific">Mucilaginibacter gossypii</name>
    <dbReference type="NCBI Taxonomy" id="551996"/>
    <lineage>
        <taxon>Bacteria</taxon>
        <taxon>Pseudomonadati</taxon>
        <taxon>Bacteroidota</taxon>
        <taxon>Sphingobacteriia</taxon>
        <taxon>Sphingobacteriales</taxon>
        <taxon>Sphingobacteriaceae</taxon>
        <taxon>Mucilaginibacter</taxon>
    </lineage>
</organism>